<evidence type="ECO:0000256" key="1">
    <source>
        <dbReference type="SAM" id="Phobius"/>
    </source>
</evidence>
<reference evidence="2" key="1">
    <citation type="submission" date="2018-05" db="EMBL/GenBank/DDBJ databases">
        <authorList>
            <person name="Lanie J.A."/>
            <person name="Ng W.-L."/>
            <person name="Kazmierczak K.M."/>
            <person name="Andrzejewski T.M."/>
            <person name="Davidsen T.M."/>
            <person name="Wayne K.J."/>
            <person name="Tettelin H."/>
            <person name="Glass J.I."/>
            <person name="Rusch D."/>
            <person name="Podicherti R."/>
            <person name="Tsui H.-C.T."/>
            <person name="Winkler M.E."/>
        </authorList>
    </citation>
    <scope>NUCLEOTIDE SEQUENCE</scope>
</reference>
<keyword evidence="1" id="KW-0472">Membrane</keyword>
<accession>A0A382RF45</accession>
<sequence>MSNLSHTYHLKLTVALSIIFFISMNCTHIGWQQRSKTPASSYTEFTYYPNGEKEYAAEYYNGKLDGTSRHWSPDGV</sequence>
<keyword evidence="1" id="KW-0812">Transmembrane</keyword>
<protein>
    <submittedName>
        <fullName evidence="2">Uncharacterized protein</fullName>
    </submittedName>
</protein>
<proteinExistence type="predicted"/>
<dbReference type="AlphaFoldDB" id="A0A382RF45"/>
<name>A0A382RF45_9ZZZZ</name>
<organism evidence="2">
    <name type="scientific">marine metagenome</name>
    <dbReference type="NCBI Taxonomy" id="408172"/>
    <lineage>
        <taxon>unclassified sequences</taxon>
        <taxon>metagenomes</taxon>
        <taxon>ecological metagenomes</taxon>
    </lineage>
</organism>
<feature type="transmembrane region" description="Helical" evidence="1">
    <location>
        <begin position="12"/>
        <end position="31"/>
    </location>
</feature>
<keyword evidence="1" id="KW-1133">Transmembrane helix</keyword>
<dbReference type="EMBL" id="UINC01120967">
    <property type="protein sequence ID" value="SVC95787.1"/>
    <property type="molecule type" value="Genomic_DNA"/>
</dbReference>
<gene>
    <name evidence="2" type="ORF">METZ01_LOCUS348641</name>
</gene>
<feature type="non-terminal residue" evidence="2">
    <location>
        <position position="76"/>
    </location>
</feature>
<dbReference type="SUPFAM" id="SSF82185">
    <property type="entry name" value="Histone H3 K4-specific methyltransferase SET7/9 N-terminal domain"/>
    <property type="match status" value="1"/>
</dbReference>
<evidence type="ECO:0000313" key="2">
    <source>
        <dbReference type="EMBL" id="SVC95787.1"/>
    </source>
</evidence>